<accession>A0AAU3GNN5</accession>
<sequence length="231" mass="24478">MALIPLDLPDPMSLRGRWAALAAVRAAVGRGDDCRADGPLWHYDDGDGSWADLHRLGGGRAVLLGQDRHDSETFYAEASDFFEEEETDLLDGAPEWWEPAVRRVRDSEQQLFLGFAYGFDGSGWYRAEYELEDGFRSVGLPALSADRTRERIQAAVQAAVQQGPGGGGRRAAGGAEREVVDPEAVDALIAADGAVDAALVVEAAPGGPSSPGWDPEAGAAAARAFLVGPSE</sequence>
<proteinExistence type="predicted"/>
<organism evidence="1">
    <name type="scientific">Streptomyces sp. NBC_01401</name>
    <dbReference type="NCBI Taxonomy" id="2903854"/>
    <lineage>
        <taxon>Bacteria</taxon>
        <taxon>Bacillati</taxon>
        <taxon>Actinomycetota</taxon>
        <taxon>Actinomycetes</taxon>
        <taxon>Kitasatosporales</taxon>
        <taxon>Streptomycetaceae</taxon>
        <taxon>Streptomyces</taxon>
    </lineage>
</organism>
<name>A0AAU3GNN5_9ACTN</name>
<protein>
    <submittedName>
        <fullName evidence="1">Proteophosphoglycan 5</fullName>
    </submittedName>
</protein>
<dbReference type="EMBL" id="CP109535">
    <property type="protein sequence ID" value="WTY94076.1"/>
    <property type="molecule type" value="Genomic_DNA"/>
</dbReference>
<gene>
    <name evidence="1" type="ORF">OG626_03800</name>
</gene>
<reference evidence="1" key="1">
    <citation type="submission" date="2022-10" db="EMBL/GenBank/DDBJ databases">
        <title>The complete genomes of actinobacterial strains from the NBC collection.</title>
        <authorList>
            <person name="Joergensen T.S."/>
            <person name="Alvarez Arevalo M."/>
            <person name="Sterndorff E.B."/>
            <person name="Faurdal D."/>
            <person name="Vuksanovic O."/>
            <person name="Mourched A.-S."/>
            <person name="Charusanti P."/>
            <person name="Shaw S."/>
            <person name="Blin K."/>
            <person name="Weber T."/>
        </authorList>
    </citation>
    <scope>NUCLEOTIDE SEQUENCE</scope>
    <source>
        <strain evidence="1">NBC_01401</strain>
    </source>
</reference>
<evidence type="ECO:0000313" key="1">
    <source>
        <dbReference type="EMBL" id="WTY94076.1"/>
    </source>
</evidence>
<dbReference type="AlphaFoldDB" id="A0AAU3GNN5"/>